<dbReference type="OrthoDB" id="10438769at2759"/>
<keyword evidence="2" id="KW-1185">Reference proteome</keyword>
<evidence type="ECO:0000313" key="1">
    <source>
        <dbReference type="EMBL" id="ELA41750.1"/>
    </source>
</evidence>
<reference evidence="2" key="1">
    <citation type="submission" date="2011-05" db="EMBL/GenBank/DDBJ databases">
        <title>The genome sequence of Vittaforma corneae strain ATCC 50505.</title>
        <authorList>
            <consortium name="The Broad Institute Genome Sequencing Platform"/>
            <person name="Cuomo C."/>
            <person name="Didier E."/>
            <person name="Bowers L."/>
            <person name="Young S.K."/>
            <person name="Zeng Q."/>
            <person name="Gargeya S."/>
            <person name="Fitzgerald M."/>
            <person name="Haas B."/>
            <person name="Abouelleil A."/>
            <person name="Alvarado L."/>
            <person name="Arachchi H.M."/>
            <person name="Berlin A."/>
            <person name="Chapman S.B."/>
            <person name="Gearin G."/>
            <person name="Goldberg J."/>
            <person name="Griggs A."/>
            <person name="Gujja S."/>
            <person name="Hansen M."/>
            <person name="Heiman D."/>
            <person name="Howarth C."/>
            <person name="Larimer J."/>
            <person name="Lui A."/>
            <person name="MacDonald P.J.P."/>
            <person name="McCowen C."/>
            <person name="Montmayeur A."/>
            <person name="Murphy C."/>
            <person name="Neiman D."/>
            <person name="Pearson M."/>
            <person name="Priest M."/>
            <person name="Roberts A."/>
            <person name="Saif S."/>
            <person name="Shea T."/>
            <person name="Sisk P."/>
            <person name="Stolte C."/>
            <person name="Sykes S."/>
            <person name="Wortman J."/>
            <person name="Nusbaum C."/>
            <person name="Birren B."/>
        </authorList>
    </citation>
    <scope>NUCLEOTIDE SEQUENCE [LARGE SCALE GENOMIC DNA]</scope>
    <source>
        <strain evidence="2">ATCC 50505</strain>
    </source>
</reference>
<proteinExistence type="predicted"/>
<dbReference type="AlphaFoldDB" id="L2GMM8"/>
<gene>
    <name evidence="1" type="ORF">VICG_01254</name>
</gene>
<name>L2GMM8_VITCO</name>
<dbReference type="InParanoid" id="L2GMM8"/>
<dbReference type="EMBL" id="JH370139">
    <property type="protein sequence ID" value="ELA41750.1"/>
    <property type="molecule type" value="Genomic_DNA"/>
</dbReference>
<dbReference type="HOGENOM" id="CLU_1195662_0_0_1"/>
<dbReference type="GeneID" id="19881965"/>
<organism evidence="1 2">
    <name type="scientific">Vittaforma corneae (strain ATCC 50505)</name>
    <name type="common">Microsporidian parasite</name>
    <name type="synonym">Nosema corneum</name>
    <dbReference type="NCBI Taxonomy" id="993615"/>
    <lineage>
        <taxon>Eukaryota</taxon>
        <taxon>Fungi</taxon>
        <taxon>Fungi incertae sedis</taxon>
        <taxon>Microsporidia</taxon>
        <taxon>Nosematidae</taxon>
        <taxon>Vittaforma</taxon>
    </lineage>
</organism>
<evidence type="ECO:0000313" key="2">
    <source>
        <dbReference type="Proteomes" id="UP000011082"/>
    </source>
</evidence>
<dbReference type="Proteomes" id="UP000011082">
    <property type="component" value="Unassembled WGS sequence"/>
</dbReference>
<dbReference type="VEuPathDB" id="MicrosporidiaDB:VICG_01254"/>
<sequence>MMLLHMIQFIGIVRSGGSVQGPQLGMMPPFHPVPQAKQPQIGKPLGANGVNNNALKYSNVDLSKSNNVDFVNTVDWKNPAFAEFLNSNKDVADLINQIVNSFSIASLDTIGGSMMLSLPDPEILKKQVENAVALNSSLKTYVRVILQKIEKYLSRNAILLTELVIALKDKKEELESLWGEIQDRDSQNMTRLKGMQINSYLEAADGAPKIIEDFKRNEQWREKIIALLNGTH</sequence>
<accession>L2GMM8</accession>
<dbReference type="RefSeq" id="XP_007604700.1">
    <property type="nucleotide sequence ID" value="XM_007604638.1"/>
</dbReference>
<protein>
    <submittedName>
        <fullName evidence="1">Uncharacterized protein</fullName>
    </submittedName>
</protein>